<proteinExistence type="predicted"/>
<organism evidence="1 2">
    <name type="scientific">Nicotiana tabacum</name>
    <name type="common">Common tobacco</name>
    <dbReference type="NCBI Taxonomy" id="4097"/>
    <lineage>
        <taxon>Eukaryota</taxon>
        <taxon>Viridiplantae</taxon>
        <taxon>Streptophyta</taxon>
        <taxon>Embryophyta</taxon>
        <taxon>Tracheophyta</taxon>
        <taxon>Spermatophyta</taxon>
        <taxon>Magnoliopsida</taxon>
        <taxon>eudicotyledons</taxon>
        <taxon>Gunneridae</taxon>
        <taxon>Pentapetalae</taxon>
        <taxon>asterids</taxon>
        <taxon>lamiids</taxon>
        <taxon>Solanales</taxon>
        <taxon>Solanaceae</taxon>
        <taxon>Nicotianoideae</taxon>
        <taxon>Nicotianeae</taxon>
        <taxon>Nicotiana</taxon>
    </lineage>
</organism>
<name>A0AC58T3H3_TOBAC</name>
<protein>
    <submittedName>
        <fullName evidence="2">Uncharacterized protein LOC142171955</fullName>
    </submittedName>
</protein>
<sequence>MEDRNEVIFSGPHTLNNRPIILKAWEPNFDFSEEVLSTIPLWVKFPNLPLNCWFMESLSRICSVMRNPIYADECTSKIERISFARVLIEMDVTKPLPRIIKVHDLDGKVFEQEIWYDWQPQYCNKCLQIGHMWSVELPPKKPAQQPRGYPKKQMHEW</sequence>
<keyword evidence="1" id="KW-1185">Reference proteome</keyword>
<evidence type="ECO:0000313" key="1">
    <source>
        <dbReference type="Proteomes" id="UP000790787"/>
    </source>
</evidence>
<accession>A0AC58T3H3</accession>
<reference evidence="2" key="2">
    <citation type="submission" date="2025-08" db="UniProtKB">
        <authorList>
            <consortium name="RefSeq"/>
        </authorList>
    </citation>
    <scope>IDENTIFICATION</scope>
    <source>
        <tissue evidence="2">Leaf</tissue>
    </source>
</reference>
<reference evidence="1" key="1">
    <citation type="journal article" date="2014" name="Nat. Commun.">
        <title>The tobacco genome sequence and its comparison with those of tomato and potato.</title>
        <authorList>
            <person name="Sierro N."/>
            <person name="Battey J.N."/>
            <person name="Ouadi S."/>
            <person name="Bakaher N."/>
            <person name="Bovet L."/>
            <person name="Willig A."/>
            <person name="Goepfert S."/>
            <person name="Peitsch M.C."/>
            <person name="Ivanov N.V."/>
        </authorList>
    </citation>
    <scope>NUCLEOTIDE SEQUENCE [LARGE SCALE GENOMIC DNA]</scope>
</reference>
<evidence type="ECO:0000313" key="2">
    <source>
        <dbReference type="RefSeq" id="XP_075091786.1"/>
    </source>
</evidence>
<dbReference type="Proteomes" id="UP000790787">
    <property type="component" value="Chromosome 17"/>
</dbReference>
<dbReference type="RefSeq" id="XP_075091786.1">
    <property type="nucleotide sequence ID" value="XM_075235685.1"/>
</dbReference>
<gene>
    <name evidence="2" type="primary">LOC142171955</name>
</gene>